<feature type="transmembrane region" description="Helical" evidence="1">
    <location>
        <begin position="39"/>
        <end position="59"/>
    </location>
</feature>
<keyword evidence="1" id="KW-0472">Membrane</keyword>
<organism evidence="2 3">
    <name type="scientific">Carpinus fangiana</name>
    <dbReference type="NCBI Taxonomy" id="176857"/>
    <lineage>
        <taxon>Eukaryota</taxon>
        <taxon>Viridiplantae</taxon>
        <taxon>Streptophyta</taxon>
        <taxon>Embryophyta</taxon>
        <taxon>Tracheophyta</taxon>
        <taxon>Spermatophyta</taxon>
        <taxon>Magnoliopsida</taxon>
        <taxon>eudicotyledons</taxon>
        <taxon>Gunneridae</taxon>
        <taxon>Pentapetalae</taxon>
        <taxon>rosids</taxon>
        <taxon>fabids</taxon>
        <taxon>Fagales</taxon>
        <taxon>Betulaceae</taxon>
        <taxon>Carpinus</taxon>
    </lineage>
</organism>
<protein>
    <submittedName>
        <fullName evidence="2">Uncharacterized protein</fullName>
    </submittedName>
</protein>
<proteinExistence type="predicted"/>
<dbReference type="AlphaFoldDB" id="A0A5N6R4G5"/>
<evidence type="ECO:0000313" key="2">
    <source>
        <dbReference type="EMBL" id="KAE8055551.1"/>
    </source>
</evidence>
<keyword evidence="1" id="KW-0812">Transmembrane</keyword>
<gene>
    <name evidence="2" type="ORF">FH972_012384</name>
</gene>
<keyword evidence="3" id="KW-1185">Reference proteome</keyword>
<feature type="transmembrane region" description="Helical" evidence="1">
    <location>
        <begin position="7"/>
        <end position="27"/>
    </location>
</feature>
<sequence length="148" mass="16862">MPFLVDIRYFVPPLINLTLWVFIIPLAKHWAQDPNFNNNIFVLTCLSLLAIFILLIFLFTSVRLPLTVGTLQFRAGDFSVPFTLSSLASIFFPSPLFWSAFLMILIVVMLSPAWYEILLPQATPSPIVTHITRQRPDQVELETIVVEA</sequence>
<name>A0A5N6R4G5_9ROSI</name>
<dbReference type="EMBL" id="CM017325">
    <property type="protein sequence ID" value="KAE8055551.1"/>
    <property type="molecule type" value="Genomic_DNA"/>
</dbReference>
<feature type="transmembrane region" description="Helical" evidence="1">
    <location>
        <begin position="97"/>
        <end position="115"/>
    </location>
</feature>
<dbReference type="Proteomes" id="UP000327013">
    <property type="component" value="Chromosome 5"/>
</dbReference>
<reference evidence="2 3" key="1">
    <citation type="submission" date="2019-06" db="EMBL/GenBank/DDBJ databases">
        <title>A chromosomal-level reference genome of Carpinus fangiana (Coryloideae, Betulaceae).</title>
        <authorList>
            <person name="Yang X."/>
            <person name="Wang Z."/>
            <person name="Zhang L."/>
            <person name="Hao G."/>
            <person name="Liu J."/>
            <person name="Yang Y."/>
        </authorList>
    </citation>
    <scope>NUCLEOTIDE SEQUENCE [LARGE SCALE GENOMIC DNA]</scope>
    <source>
        <strain evidence="2">Cfa_2016G</strain>
        <tissue evidence="2">Leaf</tissue>
    </source>
</reference>
<evidence type="ECO:0000313" key="3">
    <source>
        <dbReference type="Proteomes" id="UP000327013"/>
    </source>
</evidence>
<dbReference type="OrthoDB" id="1725376at2759"/>
<keyword evidence="1" id="KW-1133">Transmembrane helix</keyword>
<evidence type="ECO:0000256" key="1">
    <source>
        <dbReference type="SAM" id="Phobius"/>
    </source>
</evidence>
<accession>A0A5N6R4G5</accession>